<protein>
    <recommendedName>
        <fullName evidence="9">NADH:quinone oxidoreductase/Mrp antiporter transmembrane domain-containing protein</fullName>
    </recommendedName>
</protein>
<dbReference type="STRING" id="229919.GCA_001050195_02568"/>
<dbReference type="Pfam" id="PF00361">
    <property type="entry name" value="Proton_antipo_M"/>
    <property type="match status" value="1"/>
</dbReference>
<evidence type="ECO:0000259" key="9">
    <source>
        <dbReference type="Pfam" id="PF00361"/>
    </source>
</evidence>
<dbReference type="Proteomes" id="UP000264141">
    <property type="component" value="Unassembled WGS sequence"/>
</dbReference>
<dbReference type="AlphaFoldDB" id="A0A3D1JH92"/>
<evidence type="ECO:0000256" key="7">
    <source>
        <dbReference type="RuleBase" id="RU000320"/>
    </source>
</evidence>
<dbReference type="InterPro" id="IPR001750">
    <property type="entry name" value="ND/Mrp_TM"/>
</dbReference>
<evidence type="ECO:0000256" key="5">
    <source>
        <dbReference type="ARBA" id="ARBA00023002"/>
    </source>
</evidence>
<feature type="transmembrane region" description="Helical" evidence="8">
    <location>
        <begin position="188"/>
        <end position="213"/>
    </location>
</feature>
<proteinExistence type="predicted"/>
<feature type="transmembrane region" description="Helical" evidence="8">
    <location>
        <begin position="284"/>
        <end position="304"/>
    </location>
</feature>
<feature type="transmembrane region" description="Helical" evidence="8">
    <location>
        <begin position="104"/>
        <end position="121"/>
    </location>
</feature>
<dbReference type="GO" id="GO:0005886">
    <property type="term" value="C:plasma membrane"/>
    <property type="evidence" value="ECO:0007669"/>
    <property type="project" value="UniProtKB-SubCell"/>
</dbReference>
<accession>A0A3D1JH92</accession>
<comment type="subcellular location">
    <subcellularLocation>
        <location evidence="1">Cell membrane</location>
        <topology evidence="1">Multi-pass membrane protein</topology>
    </subcellularLocation>
    <subcellularLocation>
        <location evidence="7">Membrane</location>
        <topology evidence="7">Multi-pass membrane protein</topology>
    </subcellularLocation>
</comment>
<dbReference type="EMBL" id="DPBP01000033">
    <property type="protein sequence ID" value="HCE17951.1"/>
    <property type="molecule type" value="Genomic_DNA"/>
</dbReference>
<keyword evidence="4 8" id="KW-1133">Transmembrane helix</keyword>
<evidence type="ECO:0000313" key="10">
    <source>
        <dbReference type="EMBL" id="HCE17951.1"/>
    </source>
</evidence>
<keyword evidence="6 8" id="KW-0472">Membrane</keyword>
<evidence type="ECO:0000256" key="3">
    <source>
        <dbReference type="ARBA" id="ARBA00022692"/>
    </source>
</evidence>
<evidence type="ECO:0000256" key="4">
    <source>
        <dbReference type="ARBA" id="ARBA00022989"/>
    </source>
</evidence>
<keyword evidence="5" id="KW-0560">Oxidoreductase</keyword>
<keyword evidence="2" id="KW-1003">Cell membrane</keyword>
<comment type="caution">
    <text evidence="10">The sequence shown here is derived from an EMBL/GenBank/DDBJ whole genome shotgun (WGS) entry which is preliminary data.</text>
</comment>
<feature type="transmembrane region" description="Helical" evidence="8">
    <location>
        <begin position="6"/>
        <end position="22"/>
    </location>
</feature>
<name>A0A3D1JH92_9CHLR</name>
<evidence type="ECO:0000256" key="1">
    <source>
        <dbReference type="ARBA" id="ARBA00004651"/>
    </source>
</evidence>
<evidence type="ECO:0000313" key="11">
    <source>
        <dbReference type="Proteomes" id="UP000264141"/>
    </source>
</evidence>
<feature type="domain" description="NADH:quinone oxidoreductase/Mrp antiporter transmembrane" evidence="9">
    <location>
        <begin position="184"/>
        <end position="395"/>
    </location>
</feature>
<organism evidence="10 11">
    <name type="scientific">Anaerolinea thermolimosa</name>
    <dbReference type="NCBI Taxonomy" id="229919"/>
    <lineage>
        <taxon>Bacteria</taxon>
        <taxon>Bacillati</taxon>
        <taxon>Chloroflexota</taxon>
        <taxon>Anaerolineae</taxon>
        <taxon>Anaerolineales</taxon>
        <taxon>Anaerolineaceae</taxon>
        <taxon>Anaerolinea</taxon>
    </lineage>
</organism>
<dbReference type="InterPro" id="IPR052175">
    <property type="entry name" value="ComplexI-like_HydComp"/>
</dbReference>
<dbReference type="PANTHER" id="PTHR42682">
    <property type="entry name" value="HYDROGENASE-4 COMPONENT F"/>
    <property type="match status" value="1"/>
</dbReference>
<feature type="transmembrane region" description="Helical" evidence="8">
    <location>
        <begin position="256"/>
        <end position="277"/>
    </location>
</feature>
<keyword evidence="3 7" id="KW-0812">Transmembrane</keyword>
<feature type="transmembrane region" description="Helical" evidence="8">
    <location>
        <begin position="392"/>
        <end position="418"/>
    </location>
</feature>
<feature type="transmembrane region" description="Helical" evidence="8">
    <location>
        <begin position="31"/>
        <end position="49"/>
    </location>
</feature>
<feature type="transmembrane region" description="Helical" evidence="8">
    <location>
        <begin position="80"/>
        <end position="97"/>
    </location>
</feature>
<evidence type="ECO:0000256" key="8">
    <source>
        <dbReference type="SAM" id="Phobius"/>
    </source>
</evidence>
<feature type="transmembrane region" description="Helical" evidence="8">
    <location>
        <begin position="127"/>
        <end position="144"/>
    </location>
</feature>
<feature type="transmembrane region" description="Helical" evidence="8">
    <location>
        <begin position="430"/>
        <end position="451"/>
    </location>
</feature>
<evidence type="ECO:0000256" key="2">
    <source>
        <dbReference type="ARBA" id="ARBA00022475"/>
    </source>
</evidence>
<feature type="transmembrane region" description="Helical" evidence="8">
    <location>
        <begin position="225"/>
        <end position="250"/>
    </location>
</feature>
<reference evidence="10 11" key="1">
    <citation type="journal article" date="2018" name="Nat. Biotechnol.">
        <title>A standardized bacterial taxonomy based on genome phylogeny substantially revises the tree of life.</title>
        <authorList>
            <person name="Parks D.H."/>
            <person name="Chuvochina M."/>
            <person name="Waite D.W."/>
            <person name="Rinke C."/>
            <person name="Skarshewski A."/>
            <person name="Chaumeil P.A."/>
            <person name="Hugenholtz P."/>
        </authorList>
    </citation>
    <scope>NUCLEOTIDE SEQUENCE [LARGE SCALE GENOMIC DNA]</scope>
    <source>
        <strain evidence="10">UBA8781</strain>
    </source>
</reference>
<dbReference type="GO" id="GO:0016491">
    <property type="term" value="F:oxidoreductase activity"/>
    <property type="evidence" value="ECO:0007669"/>
    <property type="project" value="UniProtKB-KW"/>
</dbReference>
<feature type="transmembrane region" description="Helical" evidence="8">
    <location>
        <begin position="353"/>
        <end position="372"/>
    </location>
</feature>
<feature type="transmembrane region" description="Helical" evidence="8">
    <location>
        <begin position="310"/>
        <end position="333"/>
    </location>
</feature>
<gene>
    <name evidence="10" type="ORF">DEQ80_08840</name>
</gene>
<evidence type="ECO:0000256" key="6">
    <source>
        <dbReference type="ARBA" id="ARBA00023136"/>
    </source>
</evidence>
<feature type="transmembrane region" description="Helical" evidence="8">
    <location>
        <begin position="156"/>
        <end position="176"/>
    </location>
</feature>
<dbReference type="PANTHER" id="PTHR42682:SF4">
    <property type="entry name" value="NADH-UBIQUINONE_PLASTOQUINONE"/>
    <property type="match status" value="1"/>
</dbReference>
<sequence>MTAALIWIFLPFTAAIGLWAWSRHPAQSTRLATLLCLFLAATAWLIPIGKVLRLGPLTLEIQPILLLAGRRLNLTDTDRPLLIFFFTIAAFWFAGARQAGSHRLFIPYGLAIVSFLVAAMAVEPLLYSALMIEIAVLLSVPLLFPPGERSVGPGLLRYLIFQTLAMPFILLAGWALDGVQANPTDTNLIALASLFLSLGFAFWLAIFPFYTWVPLLAGETHPYAVGFLYLLLSTTSLLLGVEFINAYGWLRNAPQLYIFLRWMGAIMVITAGIWAAFQHNVGRLFGYALIIETGFSLLAISLNSRLGVEIFTMLFLPRVIGFGLWALSSSILLQAGRSMEFQQLERVAEKWPFASTGLIVACLSLAGLPLLAHFPVRLVLLEQVARQSPLLAVWVLGGNIGFLMSTFRLLAVVTGGYFGPRQPGERPLQITLLSIGALSLVIIGLLPRLFLPMFTGLLSAFTRLP</sequence>